<feature type="compositionally biased region" description="Low complexity" evidence="2">
    <location>
        <begin position="206"/>
        <end position="217"/>
    </location>
</feature>
<reference evidence="4 5" key="1">
    <citation type="submission" date="2020-02" db="EMBL/GenBank/DDBJ databases">
        <title>A chromosome-scale genome assembly of the black bullhead catfish (Ameiurus melas).</title>
        <authorList>
            <person name="Wen M."/>
            <person name="Zham M."/>
            <person name="Cabau C."/>
            <person name="Klopp C."/>
            <person name="Donnadieu C."/>
            <person name="Roques C."/>
            <person name="Bouchez O."/>
            <person name="Lampietro C."/>
            <person name="Jouanno E."/>
            <person name="Herpin A."/>
            <person name="Louis A."/>
            <person name="Berthelot C."/>
            <person name="Parey E."/>
            <person name="Roest-Crollius H."/>
            <person name="Braasch I."/>
            <person name="Postlethwait J."/>
            <person name="Robinson-Rechavi M."/>
            <person name="Echchiki A."/>
            <person name="Begum T."/>
            <person name="Montfort J."/>
            <person name="Schartl M."/>
            <person name="Bobe J."/>
            <person name="Guiguen Y."/>
        </authorList>
    </citation>
    <scope>NUCLEOTIDE SEQUENCE [LARGE SCALE GENOMIC DNA]</scope>
    <source>
        <strain evidence="4">M_S1</strain>
        <tissue evidence="4">Blood</tissue>
    </source>
</reference>
<dbReference type="GO" id="GO:0045824">
    <property type="term" value="P:negative regulation of innate immune response"/>
    <property type="evidence" value="ECO:0007669"/>
    <property type="project" value="TreeGrafter"/>
</dbReference>
<feature type="compositionally biased region" description="Basic and acidic residues" evidence="2">
    <location>
        <begin position="130"/>
        <end position="171"/>
    </location>
</feature>
<comment type="caution">
    <text evidence="4">The sequence shown here is derived from an EMBL/GenBank/DDBJ whole genome shotgun (WGS) entry which is preliminary data.</text>
</comment>
<name>A0A7J6A2X2_AMEME</name>
<feature type="coiled-coil region" evidence="1">
    <location>
        <begin position="311"/>
        <end position="356"/>
    </location>
</feature>
<dbReference type="Pfam" id="PF10312">
    <property type="entry name" value="Cactin_mid"/>
    <property type="match status" value="1"/>
</dbReference>
<dbReference type="EMBL" id="JAAGNN010000019">
    <property type="protein sequence ID" value="KAF4076541.1"/>
    <property type="molecule type" value="Genomic_DNA"/>
</dbReference>
<feature type="compositionally biased region" description="Low complexity" evidence="2">
    <location>
        <begin position="120"/>
        <end position="129"/>
    </location>
</feature>
<feature type="domain" description="Splicing factor cactin central" evidence="3">
    <location>
        <begin position="355"/>
        <end position="542"/>
    </location>
</feature>
<dbReference type="Proteomes" id="UP000593565">
    <property type="component" value="Unassembled WGS sequence"/>
</dbReference>
<evidence type="ECO:0000313" key="5">
    <source>
        <dbReference type="Proteomes" id="UP000593565"/>
    </source>
</evidence>
<dbReference type="PANTHER" id="PTHR21737:SF6">
    <property type="entry name" value="SPLICING FACTOR CACTIN"/>
    <property type="match status" value="1"/>
</dbReference>
<protein>
    <recommendedName>
        <fullName evidence="3">Splicing factor cactin central domain-containing protein</fullName>
    </recommendedName>
</protein>
<proteinExistence type="predicted"/>
<feature type="region of interest" description="Disordered" evidence="2">
    <location>
        <begin position="1"/>
        <end position="268"/>
    </location>
</feature>
<feature type="compositionally biased region" description="Basic and acidic residues" evidence="2">
    <location>
        <begin position="27"/>
        <end position="43"/>
    </location>
</feature>
<feature type="region of interest" description="Disordered" evidence="2">
    <location>
        <begin position="562"/>
        <end position="649"/>
    </location>
</feature>
<dbReference type="AlphaFoldDB" id="A0A7J6A2X2"/>
<feature type="compositionally biased region" description="Basic and acidic residues" evidence="2">
    <location>
        <begin position="599"/>
        <end position="614"/>
    </location>
</feature>
<feature type="compositionally biased region" description="Low complexity" evidence="2">
    <location>
        <begin position="49"/>
        <end position="58"/>
    </location>
</feature>
<evidence type="ECO:0000259" key="3">
    <source>
        <dbReference type="Pfam" id="PF10312"/>
    </source>
</evidence>
<dbReference type="InterPro" id="IPR018816">
    <property type="entry name" value="Cactin_central"/>
</dbReference>
<dbReference type="GO" id="GO:0005681">
    <property type="term" value="C:spliceosomal complex"/>
    <property type="evidence" value="ECO:0007669"/>
    <property type="project" value="TreeGrafter"/>
</dbReference>
<keyword evidence="1" id="KW-0175">Coiled coil</keyword>
<feature type="compositionally biased region" description="Polar residues" evidence="2">
    <location>
        <begin position="577"/>
        <end position="589"/>
    </location>
</feature>
<gene>
    <name evidence="4" type="ORF">AMELA_G00216290</name>
</gene>
<feature type="compositionally biased region" description="Basic and acidic residues" evidence="2">
    <location>
        <begin position="178"/>
        <end position="197"/>
    </location>
</feature>
<feature type="compositionally biased region" description="Basic residues" evidence="2">
    <location>
        <begin position="1"/>
        <end position="13"/>
    </location>
</feature>
<sequence length="716" mass="83500">MGTNKHRRSRSLSHSRERNKSRVFRSRSPEDRHERNRDVESSRRRARSESSGSRSSGASRERRHRAAARSSDSDSDNRRRRPRSRGGSRDRDNSPFDDRGKKKHKKKSERKEKRERKQSRSSSRSSTRSSTERRRLRDGDSSDRDRRRRQRSTERRSPSRERRRERDDERRRSRGREKRSEDRDWNRRRNDRDDSRERHQKRRSRSGSSVSSASSVSEQGDKKEGQVSLSVKEEQKNQKELMKALETPEEKRARRLAKKEAKERKKREKMGWSEEYMGYTNADNPFGDNNLLGTFKWQKALELKGIGHLGEKELKERNKLIQEENRRELQKVKQLRLEREREKAMREQELEMLQREKEAEHFKTWAEQEDNFHLHQAKLRSKIRIRDGRAKPIDLLAKYISAEDDDLSVEMHEPYTFLNGLTVTDMDDLLEDIKVYMELEQGKNVDFWRDMTTITEDEISKLRKLEASGKGPGDRREGINTSVSTDVQSVFKGKTYSQLQALHMNIESKIQAGGSNLDIGYWESLLQQVRVYMARARLRERHQEVLRQKLYKLKQEQGVESEPLFPIIKEEPEAENPVTNEEPSRSSPSKAAAESTAEVEERTEQEKESGDERPGPSSRASAEEEGGGGGGGEGGDEEGEKSGDVEAVLTEEDLIQQSQAEYDSGRYSPVLLQPSELPLDTHVVDAEEDLQRLQLARRQLQVTGMYMKPEFFDHVP</sequence>
<dbReference type="PANTHER" id="PTHR21737">
    <property type="entry name" value="POLYGLUTAMINE BINDING PROTEIN 1/MARVEL MEMBRANE-ASSOCIATING DOMAIN CONTAINING 3"/>
    <property type="match status" value="1"/>
</dbReference>
<evidence type="ECO:0000313" key="4">
    <source>
        <dbReference type="EMBL" id="KAF4076541.1"/>
    </source>
</evidence>
<feature type="compositionally biased region" description="Basic residues" evidence="2">
    <location>
        <begin position="101"/>
        <end position="119"/>
    </location>
</feature>
<organism evidence="4 5">
    <name type="scientific">Ameiurus melas</name>
    <name type="common">Black bullhead</name>
    <name type="synonym">Silurus melas</name>
    <dbReference type="NCBI Taxonomy" id="219545"/>
    <lineage>
        <taxon>Eukaryota</taxon>
        <taxon>Metazoa</taxon>
        <taxon>Chordata</taxon>
        <taxon>Craniata</taxon>
        <taxon>Vertebrata</taxon>
        <taxon>Euteleostomi</taxon>
        <taxon>Actinopterygii</taxon>
        <taxon>Neopterygii</taxon>
        <taxon>Teleostei</taxon>
        <taxon>Ostariophysi</taxon>
        <taxon>Siluriformes</taxon>
        <taxon>Ictaluridae</taxon>
        <taxon>Ameiurus</taxon>
    </lineage>
</organism>
<feature type="compositionally biased region" description="Basic and acidic residues" evidence="2">
    <location>
        <begin position="87"/>
        <end position="100"/>
    </location>
</feature>
<accession>A0A7J6A2X2</accession>
<dbReference type="GO" id="GO:0005737">
    <property type="term" value="C:cytoplasm"/>
    <property type="evidence" value="ECO:0007669"/>
    <property type="project" value="TreeGrafter"/>
</dbReference>
<evidence type="ECO:0000256" key="1">
    <source>
        <dbReference type="SAM" id="Coils"/>
    </source>
</evidence>
<dbReference type="GO" id="GO:0045292">
    <property type="term" value="P:mRNA cis splicing, via spliceosome"/>
    <property type="evidence" value="ECO:0007669"/>
    <property type="project" value="TreeGrafter"/>
</dbReference>
<feature type="compositionally biased region" description="Basic and acidic residues" evidence="2">
    <location>
        <begin position="219"/>
        <end position="263"/>
    </location>
</feature>
<evidence type="ECO:0000256" key="2">
    <source>
        <dbReference type="SAM" id="MobiDB-lite"/>
    </source>
</evidence>
<keyword evidence="5" id="KW-1185">Reference proteome</keyword>